<dbReference type="PATRIC" id="fig|874156.12.peg.2403"/>
<keyword evidence="1" id="KW-0812">Transmembrane</keyword>
<keyword evidence="1" id="KW-1133">Transmembrane helix</keyword>
<comment type="caution">
    <text evidence="2">The sequence shown here is derived from an EMBL/GenBank/DDBJ whole genome shotgun (WGS) entry which is preliminary data.</text>
</comment>
<evidence type="ECO:0000313" key="3">
    <source>
        <dbReference type="Proteomes" id="UP000053455"/>
    </source>
</evidence>
<dbReference type="Proteomes" id="UP000053455">
    <property type="component" value="Unassembled WGS sequence"/>
</dbReference>
<name>A0A0H0XL78_9SPHN</name>
<dbReference type="EMBL" id="LBHU01000003">
    <property type="protein sequence ID" value="KLI63318.1"/>
    <property type="molecule type" value="Genomic_DNA"/>
</dbReference>
<proteinExistence type="predicted"/>
<gene>
    <name evidence="2" type="ORF">AAV99_11705</name>
</gene>
<organism evidence="2 3">
    <name type="scientific">Aurantiacibacter marinus</name>
    <dbReference type="NCBI Taxonomy" id="874156"/>
    <lineage>
        <taxon>Bacteria</taxon>
        <taxon>Pseudomonadati</taxon>
        <taxon>Pseudomonadota</taxon>
        <taxon>Alphaproteobacteria</taxon>
        <taxon>Sphingomonadales</taxon>
        <taxon>Erythrobacteraceae</taxon>
        <taxon>Aurantiacibacter</taxon>
    </lineage>
</organism>
<keyword evidence="1" id="KW-0472">Membrane</keyword>
<accession>A0A0H0XL78</accession>
<dbReference type="AlphaFoldDB" id="A0A0H0XL78"/>
<evidence type="ECO:0000313" key="2">
    <source>
        <dbReference type="EMBL" id="KLI63318.1"/>
    </source>
</evidence>
<protein>
    <submittedName>
        <fullName evidence="2">Uncharacterized protein</fullName>
    </submittedName>
</protein>
<feature type="transmembrane region" description="Helical" evidence="1">
    <location>
        <begin position="36"/>
        <end position="56"/>
    </location>
</feature>
<evidence type="ECO:0000256" key="1">
    <source>
        <dbReference type="SAM" id="Phobius"/>
    </source>
</evidence>
<dbReference type="STRING" id="874156.GCA_001021555_02093"/>
<sequence>MPASLAGLGCMFAAIIAIIAQIISGQWIADSHGSKVPLILSLGVAATVAIAFMRFAKNHS</sequence>
<keyword evidence="3" id="KW-1185">Reference proteome</keyword>
<reference evidence="2 3" key="1">
    <citation type="submission" date="2015-04" db="EMBL/GenBank/DDBJ databases">
        <title>The draft genome sequence of Erythrobacter marinus HWDM-33.</title>
        <authorList>
            <person name="Zhuang L."/>
            <person name="Liu Y."/>
            <person name="Shao Z."/>
        </authorList>
    </citation>
    <scope>NUCLEOTIDE SEQUENCE [LARGE SCALE GENOMIC DNA]</scope>
    <source>
        <strain evidence="2 3">HWDM-33</strain>
    </source>
</reference>